<reference evidence="2 3" key="1">
    <citation type="submission" date="2019-08" db="EMBL/GenBank/DDBJ databases">
        <title>Draft genome analysis of Rheinheimera tangshanensis isolated from the roots of fresh rice plants (Oryza sativa).</title>
        <authorList>
            <person name="Yu Q."/>
            <person name="Qi Y."/>
            <person name="Zhang H."/>
            <person name="Pu J."/>
        </authorList>
    </citation>
    <scope>NUCLEOTIDE SEQUENCE [LARGE SCALE GENOMIC DNA]</scope>
    <source>
        <strain evidence="2 3">JA3-B52</strain>
    </source>
</reference>
<feature type="domain" description="Excalibur calcium-binding" evidence="1">
    <location>
        <begin position="159"/>
        <end position="192"/>
    </location>
</feature>
<name>A0A5C8LTR7_9GAMM</name>
<dbReference type="Proteomes" id="UP000321814">
    <property type="component" value="Unassembled WGS sequence"/>
</dbReference>
<dbReference type="InterPro" id="IPR012340">
    <property type="entry name" value="NA-bd_OB-fold"/>
</dbReference>
<gene>
    <name evidence="2" type="ORF">FU839_15670</name>
</gene>
<protein>
    <recommendedName>
        <fullName evidence="1">Excalibur calcium-binding domain-containing protein</fullName>
    </recommendedName>
</protein>
<proteinExistence type="predicted"/>
<dbReference type="OrthoDB" id="72963at2"/>
<evidence type="ECO:0000259" key="1">
    <source>
        <dbReference type="Pfam" id="PF05901"/>
    </source>
</evidence>
<organism evidence="2 3">
    <name type="scientific">Rheinheimera tangshanensis</name>
    <dbReference type="NCBI Taxonomy" id="400153"/>
    <lineage>
        <taxon>Bacteria</taxon>
        <taxon>Pseudomonadati</taxon>
        <taxon>Pseudomonadota</taxon>
        <taxon>Gammaproteobacteria</taxon>
        <taxon>Chromatiales</taxon>
        <taxon>Chromatiaceae</taxon>
        <taxon>Rheinheimera</taxon>
    </lineage>
</organism>
<accession>A0A5C8LTR7</accession>
<dbReference type="EMBL" id="VRLR01000012">
    <property type="protein sequence ID" value="TXK78992.1"/>
    <property type="molecule type" value="Genomic_DNA"/>
</dbReference>
<dbReference type="InterPro" id="IPR008613">
    <property type="entry name" value="Excalibur_Ca-bd_domain"/>
</dbReference>
<dbReference type="RefSeq" id="WP_147905113.1">
    <property type="nucleotide sequence ID" value="NZ_BAAAGC010000015.1"/>
</dbReference>
<comment type="caution">
    <text evidence="2">The sequence shown here is derived from an EMBL/GenBank/DDBJ whole genome shotgun (WGS) entry which is preliminary data.</text>
</comment>
<evidence type="ECO:0000313" key="3">
    <source>
        <dbReference type="Proteomes" id="UP000321814"/>
    </source>
</evidence>
<sequence length="201" mass="22304">MLHQGRLKDWNPTQGRGLIQRDKAGPDISICSSGFRKKPEQLQNGDSIFFQIEVDSAGQLIAVGAYKAGQHFVPAPDLKKPRLSSLPFQRLLSGLVSLSILAWLGYQSVYLFSAQASLPAMTGTDESAKEQKATVLSDSPVWPPIQTQSLTQFQCEGKQYCTEMQSCEEAEFYLKNCPDVMIDGDRDGIPCEQQHCGRSRF</sequence>
<keyword evidence="3" id="KW-1185">Reference proteome</keyword>
<evidence type="ECO:0000313" key="2">
    <source>
        <dbReference type="EMBL" id="TXK78992.1"/>
    </source>
</evidence>
<dbReference type="AlphaFoldDB" id="A0A5C8LTR7"/>
<dbReference type="SUPFAM" id="SSF50249">
    <property type="entry name" value="Nucleic acid-binding proteins"/>
    <property type="match status" value="1"/>
</dbReference>
<dbReference type="Pfam" id="PF05901">
    <property type="entry name" value="Excalibur"/>
    <property type="match status" value="1"/>
</dbReference>